<accession>A0A0D7A6F2</accession>
<evidence type="ECO:0000256" key="2">
    <source>
        <dbReference type="SAM" id="Phobius"/>
    </source>
</evidence>
<keyword evidence="5" id="KW-1185">Reference proteome</keyword>
<organism evidence="4 5">
    <name type="scientific">Fistulina hepatica ATCC 64428</name>
    <dbReference type="NCBI Taxonomy" id="1128425"/>
    <lineage>
        <taxon>Eukaryota</taxon>
        <taxon>Fungi</taxon>
        <taxon>Dikarya</taxon>
        <taxon>Basidiomycota</taxon>
        <taxon>Agaricomycotina</taxon>
        <taxon>Agaricomycetes</taxon>
        <taxon>Agaricomycetidae</taxon>
        <taxon>Agaricales</taxon>
        <taxon>Fistulinaceae</taxon>
        <taxon>Fistulina</taxon>
    </lineage>
</organism>
<evidence type="ECO:0000313" key="5">
    <source>
        <dbReference type="Proteomes" id="UP000054144"/>
    </source>
</evidence>
<keyword evidence="3" id="KW-0732">Signal</keyword>
<keyword evidence="2" id="KW-0812">Transmembrane</keyword>
<keyword evidence="2" id="KW-0472">Membrane</keyword>
<keyword evidence="2" id="KW-1133">Transmembrane helix</keyword>
<evidence type="ECO:0000256" key="1">
    <source>
        <dbReference type="SAM" id="MobiDB-lite"/>
    </source>
</evidence>
<feature type="signal peptide" evidence="3">
    <location>
        <begin position="1"/>
        <end position="20"/>
    </location>
</feature>
<dbReference type="OrthoDB" id="2576580at2759"/>
<name>A0A0D7A6F2_9AGAR</name>
<dbReference type="AlphaFoldDB" id="A0A0D7A6F2"/>
<feature type="transmembrane region" description="Helical" evidence="2">
    <location>
        <begin position="173"/>
        <end position="194"/>
    </location>
</feature>
<evidence type="ECO:0000313" key="4">
    <source>
        <dbReference type="EMBL" id="KIY45491.1"/>
    </source>
</evidence>
<proteinExistence type="predicted"/>
<protein>
    <submittedName>
        <fullName evidence="4">Uncharacterized protein</fullName>
    </submittedName>
</protein>
<feature type="region of interest" description="Disordered" evidence="1">
    <location>
        <begin position="138"/>
        <end position="171"/>
    </location>
</feature>
<sequence>MSPISSFALVASFFLAFAAANFTIEYPGSDYWWITDSVNVVGWSCTEDAPADEFALLIGNINTSIIASPQVIVKSFSNWDCSQLIYANETNFTVADGYYLELTEVGNTTKVYAKSDDFKIESSGSTYPSTSASASTATATEVKTTKTKSSSTTGTSTSTATSSSSSSSSSSAGHLQVTATLFGGLFAAVVALTAL</sequence>
<gene>
    <name evidence="4" type="ORF">FISHEDRAFT_76670</name>
</gene>
<dbReference type="EMBL" id="KN882048">
    <property type="protein sequence ID" value="KIY45491.1"/>
    <property type="molecule type" value="Genomic_DNA"/>
</dbReference>
<feature type="chain" id="PRO_5002316255" evidence="3">
    <location>
        <begin position="21"/>
        <end position="195"/>
    </location>
</feature>
<evidence type="ECO:0000256" key="3">
    <source>
        <dbReference type="SAM" id="SignalP"/>
    </source>
</evidence>
<dbReference type="Proteomes" id="UP000054144">
    <property type="component" value="Unassembled WGS sequence"/>
</dbReference>
<reference evidence="4 5" key="1">
    <citation type="journal article" date="2015" name="Fungal Genet. Biol.">
        <title>Evolution of novel wood decay mechanisms in Agaricales revealed by the genome sequences of Fistulina hepatica and Cylindrobasidium torrendii.</title>
        <authorList>
            <person name="Floudas D."/>
            <person name="Held B.W."/>
            <person name="Riley R."/>
            <person name="Nagy L.G."/>
            <person name="Koehler G."/>
            <person name="Ransdell A.S."/>
            <person name="Younus H."/>
            <person name="Chow J."/>
            <person name="Chiniquy J."/>
            <person name="Lipzen A."/>
            <person name="Tritt A."/>
            <person name="Sun H."/>
            <person name="Haridas S."/>
            <person name="LaButti K."/>
            <person name="Ohm R.A."/>
            <person name="Kues U."/>
            <person name="Blanchette R.A."/>
            <person name="Grigoriev I.V."/>
            <person name="Minto R.E."/>
            <person name="Hibbett D.S."/>
        </authorList>
    </citation>
    <scope>NUCLEOTIDE SEQUENCE [LARGE SCALE GENOMIC DNA]</scope>
    <source>
        <strain evidence="4 5">ATCC 64428</strain>
    </source>
</reference>